<evidence type="ECO:0000259" key="6">
    <source>
        <dbReference type="SMART" id="SM00922"/>
    </source>
</evidence>
<dbReference type="Gene3D" id="3.30.390.10">
    <property type="entry name" value="Enolase-like, N-terminal domain"/>
    <property type="match status" value="1"/>
</dbReference>
<keyword evidence="3 4" id="KW-0456">Lyase</keyword>
<evidence type="ECO:0000256" key="4">
    <source>
        <dbReference type="HAMAP-Rule" id="MF_00470"/>
    </source>
</evidence>
<dbReference type="SFLD" id="SFLDS00001">
    <property type="entry name" value="Enolase"/>
    <property type="match status" value="1"/>
</dbReference>
<dbReference type="InterPro" id="IPR041338">
    <property type="entry name" value="OSBS_N"/>
</dbReference>
<dbReference type="GO" id="GO:0043748">
    <property type="term" value="F:O-succinylbenzoate synthase activity"/>
    <property type="evidence" value="ECO:0007669"/>
    <property type="project" value="UniProtKB-EC"/>
</dbReference>
<dbReference type="AlphaFoldDB" id="A0A9E9C6N3"/>
<keyword evidence="1 4" id="KW-0479">Metal-binding</keyword>
<comment type="catalytic activity">
    <reaction evidence="4">
        <text>(1R,6R)-6-hydroxy-2-succinyl-cyclohexa-2,4-diene-1-carboxylate = 2-succinylbenzoate + H2O</text>
        <dbReference type="Rhea" id="RHEA:10196"/>
        <dbReference type="ChEBI" id="CHEBI:15377"/>
        <dbReference type="ChEBI" id="CHEBI:18325"/>
        <dbReference type="ChEBI" id="CHEBI:58689"/>
        <dbReference type="EC" id="4.2.1.113"/>
    </reaction>
</comment>
<dbReference type="RefSeq" id="WP_268609229.1">
    <property type="nucleotide sequence ID" value="NZ_CP113797.1"/>
</dbReference>
<organism evidence="7 8">
    <name type="scientific">Thermocoleostomius sinensis A174</name>
    <dbReference type="NCBI Taxonomy" id="2016057"/>
    <lineage>
        <taxon>Bacteria</taxon>
        <taxon>Bacillati</taxon>
        <taxon>Cyanobacteriota</taxon>
        <taxon>Cyanophyceae</taxon>
        <taxon>Oculatellales</taxon>
        <taxon>Oculatellaceae</taxon>
        <taxon>Thermocoleostomius</taxon>
    </lineage>
</organism>
<feature type="active site" description="Proton donor" evidence="4">
    <location>
        <position position="149"/>
    </location>
</feature>
<evidence type="ECO:0000313" key="7">
    <source>
        <dbReference type="EMBL" id="WAL59434.1"/>
    </source>
</evidence>
<dbReference type="InterPro" id="IPR029065">
    <property type="entry name" value="Enolase_C-like"/>
</dbReference>
<dbReference type="Gene3D" id="3.20.20.120">
    <property type="entry name" value="Enolase-like C-terminal domain"/>
    <property type="match status" value="1"/>
</dbReference>
<dbReference type="GO" id="GO:0000287">
    <property type="term" value="F:magnesium ion binding"/>
    <property type="evidence" value="ECO:0007669"/>
    <property type="project" value="UniProtKB-UniRule"/>
</dbReference>
<reference evidence="7" key="1">
    <citation type="submission" date="2022-12" db="EMBL/GenBank/DDBJ databases">
        <title>Polyphasic identification of a Novel Hot-Spring Cyanobacterium Ocullathermofonsia sinensis gen nov. sp. nov. and Genomic Insights on its Adaptations to the Thermal Habitat.</title>
        <authorList>
            <person name="Daroch M."/>
            <person name="Tang J."/>
            <person name="Jiang Y."/>
        </authorList>
    </citation>
    <scope>NUCLEOTIDE SEQUENCE</scope>
    <source>
        <strain evidence="7">PKUAC-SCTA174</strain>
    </source>
</reference>
<comment type="pathway">
    <text evidence="4">Cofactor biosynthesis; phylloquinone biosynthesis.</text>
</comment>
<dbReference type="GO" id="GO:0009234">
    <property type="term" value="P:menaquinone biosynthetic process"/>
    <property type="evidence" value="ECO:0007669"/>
    <property type="project" value="UniProtKB-UniRule"/>
</dbReference>
<dbReference type="SMART" id="SM00922">
    <property type="entry name" value="MR_MLE"/>
    <property type="match status" value="1"/>
</dbReference>
<comment type="pathway">
    <text evidence="4">Quinol/quinone metabolism; 1,4-dihydroxy-2-naphthoate biosynthesis; 1,4-dihydroxy-2-naphthoate from chorismate: step 4/7.</text>
</comment>
<feature type="binding site" evidence="4">
    <location>
        <position position="234"/>
    </location>
    <ligand>
        <name>Mg(2+)</name>
        <dbReference type="ChEBI" id="CHEBI:18420"/>
    </ligand>
</feature>
<dbReference type="EMBL" id="CP113797">
    <property type="protein sequence ID" value="WAL59434.1"/>
    <property type="molecule type" value="Genomic_DNA"/>
</dbReference>
<gene>
    <name evidence="4" type="primary">menC</name>
    <name evidence="7" type="ORF">OXH18_20000</name>
</gene>
<dbReference type="HAMAP" id="MF_00470">
    <property type="entry name" value="MenC_1"/>
    <property type="match status" value="1"/>
</dbReference>
<evidence type="ECO:0000256" key="5">
    <source>
        <dbReference type="NCBIfam" id="TIGR01927"/>
    </source>
</evidence>
<feature type="domain" description="Mandelate racemase/muconate lactonizing enzyme C-terminal" evidence="6">
    <location>
        <begin position="128"/>
        <end position="230"/>
    </location>
</feature>
<dbReference type="NCBIfam" id="TIGR01927">
    <property type="entry name" value="menC_gam_Gplu"/>
    <property type="match status" value="1"/>
</dbReference>
<dbReference type="Proteomes" id="UP001163152">
    <property type="component" value="Chromosome"/>
</dbReference>
<dbReference type="NCBIfam" id="NF002739">
    <property type="entry name" value="PRK02714.1"/>
    <property type="match status" value="1"/>
</dbReference>
<dbReference type="Pfam" id="PF13378">
    <property type="entry name" value="MR_MLE_C"/>
    <property type="match status" value="1"/>
</dbReference>
<sequence length="342" mass="38697">MNHYWFEYRPYDRPFKQPLHTHHGWWSNRQGIILRLTSANGQVGWGEIAPIAWFGTETLAQALAFCRSLPSKLAAAAIEHIPASLPACRFGFESALEMMQISTTSITFASPSPHQLGAVHNSYLLPTGEAALHAWQPLVTAGVNTFKWKIGVANLEDELQIFNHLMQKLPADVRLRLDANGGLDYYQAYQWLQTCDRLSGHTATVEFLEQPLSKHQLKEMLQLAERVQTPIALDESVATFEQLEACYTQGWRGMFVIKPALIGSPQQLRNFCQQYCLDLVWSSALETPIAQYFIQHVLIPSIPVVQHRAIGFGVDQWFNDAWTTEGNFEQLWQSLSLTGTIE</sequence>
<comment type="similarity">
    <text evidence="4">Belongs to the mandelate racemase/muconate lactonizing enzyme family. MenC type 1 subfamily.</text>
</comment>
<protein>
    <recommendedName>
        <fullName evidence="4 5">o-succinylbenzoate synthase</fullName>
        <shortName evidence="4">OSB synthase</shortName>
        <shortName evidence="4">OSBS</shortName>
        <ecNumber evidence="4 5">4.2.1.113</ecNumber>
    </recommendedName>
    <alternativeName>
        <fullName evidence="4">4-(2'-carboxyphenyl)-4-oxybutyric acid synthase</fullName>
    </alternativeName>
    <alternativeName>
        <fullName evidence="4">o-succinylbenzoic acid synthase</fullName>
    </alternativeName>
</protein>
<name>A0A9E9C6N3_9CYAN</name>
<dbReference type="InterPro" id="IPR010196">
    <property type="entry name" value="OSB_synthase_MenC1"/>
</dbReference>
<keyword evidence="2 4" id="KW-0460">Magnesium</keyword>
<evidence type="ECO:0000256" key="1">
    <source>
        <dbReference type="ARBA" id="ARBA00022723"/>
    </source>
</evidence>
<feature type="active site" description="Proton acceptor" evidence="4">
    <location>
        <position position="258"/>
    </location>
</feature>
<dbReference type="Pfam" id="PF21508">
    <property type="entry name" value="MenC_N"/>
    <property type="match status" value="1"/>
</dbReference>
<dbReference type="SUPFAM" id="SSF51604">
    <property type="entry name" value="Enolase C-terminal domain-like"/>
    <property type="match status" value="1"/>
</dbReference>
<comment type="function">
    <text evidence="4">Converts 2-succinyl-6-hydroxy-2,4-cyclohexadiene-1-carboxylate (SHCHC) to 2-succinylbenzoate (OSB).</text>
</comment>
<dbReference type="SFLD" id="SFLDG00180">
    <property type="entry name" value="muconate_cycloisomerase"/>
    <property type="match status" value="1"/>
</dbReference>
<dbReference type="PANTHER" id="PTHR48073:SF2">
    <property type="entry name" value="O-SUCCINYLBENZOATE SYNTHASE"/>
    <property type="match status" value="1"/>
</dbReference>
<comment type="cofactor">
    <cofactor evidence="4">
        <name>a divalent metal cation</name>
        <dbReference type="ChEBI" id="CHEBI:60240"/>
    </cofactor>
</comment>
<keyword evidence="8" id="KW-1185">Reference proteome</keyword>
<dbReference type="EC" id="4.2.1.113" evidence="4 5"/>
<dbReference type="InterPro" id="IPR036849">
    <property type="entry name" value="Enolase-like_C_sf"/>
</dbReference>
<evidence type="ECO:0000256" key="3">
    <source>
        <dbReference type="ARBA" id="ARBA00023239"/>
    </source>
</evidence>
<feature type="binding site" evidence="4">
    <location>
        <position position="178"/>
    </location>
    <ligand>
        <name>Mg(2+)</name>
        <dbReference type="ChEBI" id="CHEBI:18420"/>
    </ligand>
</feature>
<dbReference type="SFLD" id="SFLDF00009">
    <property type="entry name" value="o-succinylbenzoate_synthase"/>
    <property type="match status" value="1"/>
</dbReference>
<dbReference type="CDD" id="cd03320">
    <property type="entry name" value="OSBS"/>
    <property type="match status" value="1"/>
</dbReference>
<dbReference type="InterPro" id="IPR029017">
    <property type="entry name" value="Enolase-like_N"/>
</dbReference>
<dbReference type="KEGG" id="tsin:OXH18_20000"/>
<evidence type="ECO:0000313" key="8">
    <source>
        <dbReference type="Proteomes" id="UP001163152"/>
    </source>
</evidence>
<dbReference type="PANTHER" id="PTHR48073">
    <property type="entry name" value="O-SUCCINYLBENZOATE SYNTHASE-RELATED"/>
    <property type="match status" value="1"/>
</dbReference>
<proteinExistence type="inferred from homology"/>
<evidence type="ECO:0000256" key="2">
    <source>
        <dbReference type="ARBA" id="ARBA00022842"/>
    </source>
</evidence>
<dbReference type="SUPFAM" id="SSF54826">
    <property type="entry name" value="Enolase N-terminal domain-like"/>
    <property type="match status" value="1"/>
</dbReference>
<dbReference type="GO" id="GO:0042372">
    <property type="term" value="P:phylloquinone biosynthetic process"/>
    <property type="evidence" value="ECO:0007669"/>
    <property type="project" value="UniProtKB-UniRule"/>
</dbReference>
<accession>A0A9E9C6N3</accession>
<feature type="binding site" evidence="4">
    <location>
        <position position="209"/>
    </location>
    <ligand>
        <name>Mg(2+)</name>
        <dbReference type="ChEBI" id="CHEBI:18420"/>
    </ligand>
</feature>
<dbReference type="InterPro" id="IPR013342">
    <property type="entry name" value="Mandelate_racemase_C"/>
</dbReference>